<feature type="signal peptide" evidence="3">
    <location>
        <begin position="1"/>
        <end position="27"/>
    </location>
</feature>
<protein>
    <submittedName>
        <fullName evidence="4">LPXTG-motif cell wall-anchored protein</fullName>
    </submittedName>
</protein>
<evidence type="ECO:0000313" key="5">
    <source>
        <dbReference type="Proteomes" id="UP000230161"/>
    </source>
</evidence>
<feature type="transmembrane region" description="Helical" evidence="2">
    <location>
        <begin position="45"/>
        <end position="69"/>
    </location>
</feature>
<evidence type="ECO:0000313" key="4">
    <source>
        <dbReference type="EMBL" id="PJJ64978.1"/>
    </source>
</evidence>
<feature type="chain" id="PRO_5014818864" evidence="3">
    <location>
        <begin position="28"/>
        <end position="94"/>
    </location>
</feature>
<proteinExistence type="predicted"/>
<comment type="caution">
    <text evidence="4">The sequence shown here is derived from an EMBL/GenBank/DDBJ whole genome shotgun (WGS) entry which is preliminary data.</text>
</comment>
<keyword evidence="3" id="KW-0732">Signal</keyword>
<keyword evidence="2" id="KW-1133">Transmembrane helix</keyword>
<dbReference type="EMBL" id="PGFB01000001">
    <property type="protein sequence ID" value="PJJ64978.1"/>
    <property type="molecule type" value="Genomic_DNA"/>
</dbReference>
<reference evidence="4 5" key="1">
    <citation type="submission" date="2017-11" db="EMBL/GenBank/DDBJ databases">
        <title>Genomic Encyclopedia of Archaeal and Bacterial Type Strains, Phase II (KMG-II): From Individual Species to Whole Genera.</title>
        <authorList>
            <person name="Goeker M."/>
        </authorList>
    </citation>
    <scope>NUCLEOTIDE SEQUENCE [LARGE SCALE GENOMIC DNA]</scope>
    <source>
        <strain evidence="4 5">DSM 25625</strain>
    </source>
</reference>
<feature type="region of interest" description="Disordered" evidence="1">
    <location>
        <begin position="73"/>
        <end position="94"/>
    </location>
</feature>
<keyword evidence="2" id="KW-0812">Transmembrane</keyword>
<keyword evidence="5" id="KW-1185">Reference proteome</keyword>
<gene>
    <name evidence="4" type="ORF">CLV54_0003</name>
</gene>
<evidence type="ECO:0000256" key="2">
    <source>
        <dbReference type="SAM" id="Phobius"/>
    </source>
</evidence>
<dbReference type="Proteomes" id="UP000230161">
    <property type="component" value="Unassembled WGS sequence"/>
</dbReference>
<dbReference type="NCBIfam" id="TIGR01167">
    <property type="entry name" value="LPXTG_anchor"/>
    <property type="match status" value="1"/>
</dbReference>
<evidence type="ECO:0000256" key="1">
    <source>
        <dbReference type="SAM" id="MobiDB-lite"/>
    </source>
</evidence>
<dbReference type="AlphaFoldDB" id="A0A2M9C385"/>
<name>A0A2M9C385_9MICO</name>
<dbReference type="RefSeq" id="WP_157802729.1">
    <property type="nucleotide sequence ID" value="NZ_PGFB01000001.1"/>
</dbReference>
<keyword evidence="2" id="KW-0472">Membrane</keyword>
<accession>A0A2M9C385</accession>
<evidence type="ECO:0000256" key="3">
    <source>
        <dbReference type="SAM" id="SignalP"/>
    </source>
</evidence>
<sequence>MRRMLGIGAAAVAGFALVGAGSAPAFAGSLTPGSAVQLAQTGADATPWLIAAGVLVFLGIIVVIVGQVMRMRRASRPPKSGDGGGEGPISPDGL</sequence>
<organism evidence="4 5">
    <name type="scientific">Compostimonas suwonensis</name>
    <dbReference type="NCBI Taxonomy" id="1048394"/>
    <lineage>
        <taxon>Bacteria</taxon>
        <taxon>Bacillati</taxon>
        <taxon>Actinomycetota</taxon>
        <taxon>Actinomycetes</taxon>
        <taxon>Micrococcales</taxon>
        <taxon>Microbacteriaceae</taxon>
        <taxon>Compostimonas</taxon>
    </lineage>
</organism>